<dbReference type="EMBL" id="RZIG01000002">
    <property type="protein sequence ID" value="RYJ10361.1"/>
    <property type="molecule type" value="Genomic_DNA"/>
</dbReference>
<evidence type="ECO:0000313" key="1">
    <source>
        <dbReference type="EMBL" id="RYJ10361.1"/>
    </source>
</evidence>
<dbReference type="Proteomes" id="UP000293535">
    <property type="component" value="Unassembled WGS sequence"/>
</dbReference>
<name>A0A482T3R4_HALHI</name>
<evidence type="ECO:0000313" key="2">
    <source>
        <dbReference type="Proteomes" id="UP000293535"/>
    </source>
</evidence>
<evidence type="ECO:0008006" key="3">
    <source>
        <dbReference type="Google" id="ProtNLM"/>
    </source>
</evidence>
<sequence length="261" mass="27384">MPSRRTVLGTIACTLVTGCSGLGDDSSTEEATATATPTPVVLSPIDAAAVPETATVGVFSETTDALKTAIRDPSADVTAHEWAHVFHEFGCFAFDGETYAVAERTTGFGGYINKYSVSEVDGPGNESAVRVADLPDSDRRDAIDAIDSGEHRYDSDVGGFDPNSSVYVHNGSYYVFSLAVHGDKPAEVTYAVEATDSARCVTLEPLSLADAQAEALDTALRPDEAATITGEAARALIASDVPFVLRDGTCYELSPVDDTES</sequence>
<gene>
    <name evidence="1" type="ORF">ELS20_10400</name>
</gene>
<dbReference type="PROSITE" id="PS51257">
    <property type="entry name" value="PROKAR_LIPOPROTEIN"/>
    <property type="match status" value="1"/>
</dbReference>
<dbReference type="RefSeq" id="WP_129755602.1">
    <property type="nucleotide sequence ID" value="NZ_JAFKAA010000002.1"/>
</dbReference>
<organism evidence="1 2">
    <name type="scientific">Haloarcula hispanica</name>
    <dbReference type="NCBI Taxonomy" id="51589"/>
    <lineage>
        <taxon>Archaea</taxon>
        <taxon>Methanobacteriati</taxon>
        <taxon>Methanobacteriota</taxon>
        <taxon>Stenosarchaea group</taxon>
        <taxon>Halobacteria</taxon>
        <taxon>Halobacteriales</taxon>
        <taxon>Haloarculaceae</taxon>
        <taxon>Haloarcula</taxon>
    </lineage>
</organism>
<accession>A0A482T3R4</accession>
<reference evidence="1 2" key="1">
    <citation type="submission" date="2018-12" db="EMBL/GenBank/DDBJ databases">
        <title>Draft genome sequence of Haloarcula hispinica strain 18.1, an halophilic archaeon isolated from Chott El Jerid of Southern Tunisia.</title>
        <authorList>
            <person name="Najjari A."/>
            <person name="Ben Dhia O."/>
            <person name="Ferjani R."/>
            <person name="Mahjoubi M."/>
            <person name="Sghaier H."/>
            <person name="Elshahed M."/>
            <person name="Ouzari H.I."/>
            <person name="Cherid A."/>
            <person name="Youssef N."/>
        </authorList>
    </citation>
    <scope>NUCLEOTIDE SEQUENCE [LARGE SCALE GENOMIC DNA]</scope>
    <source>
        <strain evidence="1 2">18.1</strain>
    </source>
</reference>
<comment type="caution">
    <text evidence="1">The sequence shown here is derived from an EMBL/GenBank/DDBJ whole genome shotgun (WGS) entry which is preliminary data.</text>
</comment>
<protein>
    <recommendedName>
        <fullName evidence="3">Lipoprotein</fullName>
    </recommendedName>
</protein>
<dbReference type="AlphaFoldDB" id="A0A482T3R4"/>
<proteinExistence type="predicted"/>
<dbReference type="GeneID" id="99239592"/>